<gene>
    <name evidence="3" type="ORF">FH969_01175</name>
</gene>
<evidence type="ECO:0000259" key="2">
    <source>
        <dbReference type="Pfam" id="PF20171"/>
    </source>
</evidence>
<reference evidence="3 4" key="1">
    <citation type="submission" date="2019-06" db="EMBL/GenBank/DDBJ databases">
        <title>Draft genome sequence of Miniimonas arenae KCTC 19750T isolated from sea sand.</title>
        <authorList>
            <person name="Park S.-J."/>
        </authorList>
    </citation>
    <scope>NUCLEOTIDE SEQUENCE [LARGE SCALE GENOMIC DNA]</scope>
    <source>
        <strain evidence="3 4">KCTC 19750</strain>
    </source>
</reference>
<dbReference type="PANTHER" id="PTHR38658:SF1">
    <property type="entry name" value="OXPP CYCLE PROTEIN OPCA-RELATED"/>
    <property type="match status" value="1"/>
</dbReference>
<evidence type="ECO:0000313" key="4">
    <source>
        <dbReference type="Proteomes" id="UP000313849"/>
    </source>
</evidence>
<feature type="domain" description="Glucose-6-phosphate dehydrogenase assembly protein OpcA N-terminal" evidence="1">
    <location>
        <begin position="51"/>
        <end position="160"/>
    </location>
</feature>
<organism evidence="3 4">
    <name type="scientific">Miniimonas arenae</name>
    <dbReference type="NCBI Taxonomy" id="676201"/>
    <lineage>
        <taxon>Bacteria</taxon>
        <taxon>Bacillati</taxon>
        <taxon>Actinomycetota</taxon>
        <taxon>Actinomycetes</taxon>
        <taxon>Micrococcales</taxon>
        <taxon>Beutenbergiaceae</taxon>
        <taxon>Miniimonas</taxon>
    </lineage>
</organism>
<dbReference type="InterPro" id="IPR046802">
    <property type="entry name" value="OpcA_G6PD_C"/>
</dbReference>
<dbReference type="Pfam" id="PF10128">
    <property type="entry name" value="OpcA_G6PD_assem"/>
    <property type="match status" value="1"/>
</dbReference>
<dbReference type="Pfam" id="PF20171">
    <property type="entry name" value="OpcA_G6PD_C"/>
    <property type="match status" value="1"/>
</dbReference>
<accession>A0A5C5BGR9</accession>
<sequence length="308" mass="33201">MKIQLHDTTSSKIASQLVKLREEGGAVALGRVLTLLVVADEDDVEEAVDAANQASREHPCRVIVVTDAVPGADGLDAEIRVGGDAGASEVILLHPRGAAGGDPDTLVTPLLLPDAPIVTWWPGAAPDDPSDHPLGRMAQRRITDVMRCGHPLRSLARLAEHHAPGDTDLAWARATLWRGLIAESLDEPPYTRVDAIRIAGNTDHPSLLLLGAWLRYFLKADVTLEAVEAAPAITGVTLVRENGNVVMERPVDSTILRIDEPTGIKHRVSLPLRTLADSLIEDLRRLDPDEVYGEVLTKALPELVEELA</sequence>
<feature type="domain" description="Glucose-6-phosphate dehydrogenase assembly protein OpcA C-terminal" evidence="2">
    <location>
        <begin position="164"/>
        <end position="296"/>
    </location>
</feature>
<evidence type="ECO:0000313" key="3">
    <source>
        <dbReference type="EMBL" id="TNU76990.1"/>
    </source>
</evidence>
<dbReference type="Proteomes" id="UP000313849">
    <property type="component" value="Unassembled WGS sequence"/>
</dbReference>
<name>A0A5C5BGR9_9MICO</name>
<dbReference type="InterPro" id="IPR004555">
    <property type="entry name" value="G6PDH_assembly_OpcA"/>
</dbReference>
<dbReference type="RefSeq" id="WP_139985562.1">
    <property type="nucleotide sequence ID" value="NZ_VENP01000002.1"/>
</dbReference>
<dbReference type="EMBL" id="VENP01000002">
    <property type="protein sequence ID" value="TNU76990.1"/>
    <property type="molecule type" value="Genomic_DNA"/>
</dbReference>
<dbReference type="OrthoDB" id="128564at2"/>
<proteinExistence type="predicted"/>
<comment type="caution">
    <text evidence="3">The sequence shown here is derived from an EMBL/GenBank/DDBJ whole genome shotgun (WGS) entry which is preliminary data.</text>
</comment>
<protein>
    <submittedName>
        <fullName evidence="3">OpcA protein</fullName>
    </submittedName>
</protein>
<dbReference type="PANTHER" id="PTHR38658">
    <property type="entry name" value="OXPP CYCLE PROTEIN OPCA-RELATED"/>
    <property type="match status" value="1"/>
</dbReference>
<keyword evidence="4" id="KW-1185">Reference proteome</keyword>
<dbReference type="InterPro" id="IPR046801">
    <property type="entry name" value="OpcA_G6PD_N"/>
</dbReference>
<dbReference type="AlphaFoldDB" id="A0A5C5BGR9"/>
<evidence type="ECO:0000259" key="1">
    <source>
        <dbReference type="Pfam" id="PF10128"/>
    </source>
</evidence>